<sequence>MGGAVSTGEDNDDLIDNLKEADYIKSSIVEKVFRAVDRGNYYLPDQRDSAYKDLAWRHDRLHLSAPCIYSEVMEALQLESGLSFLNLGSGLGYLSTMVGLILGPYGVNHGVEQYPDVVEYAMERLAEFKRNSSAFDEFEFCEPKFIVANCLQLNSGCQLYDRVYVGAACPPEHENYMKNLLKIGGILVMPLNDRLIQAKRVSETEWDIINKLPVSFATLVSPSPDTPPDLIDLPEPDKPTLQEMCRTTVRRVLRTNIHLRHPDLSKVKKRKKKPKRKSPKGALSNLNIVPLSMGMMILQQQFDRNSGSEDSLDGEIDDNDREVEQEDDHDISASSAYDVDMVEKEEGLDKSDNEEGKEGQFSTDEESVGDCKDVASKNGLDKTESVKVETSVLVPVKEDIHESDDDKLSGYASGESDHENEQDNDTDAVIDQVDKANKTAACDTSNGQRRSKMEEMIAGIVASSSRFERDLKSTTPPDANWSDTDSDGDDHKKYNIEEFLKCDVRERQPTKQRYSSTTSVDTSTTSGIGSFVEDHLEAEMGKSDNEKVSPGYSTCEPENTGIKKLKCQNMDIEEDEEEDTDETVDNEGDQVTLSKYLIEDIDSLTLPTALKSYLKYYRE</sequence>
<dbReference type="InterPro" id="IPR000682">
    <property type="entry name" value="PCMT"/>
</dbReference>
<evidence type="ECO:0000256" key="1">
    <source>
        <dbReference type="ARBA" id="ARBA00005369"/>
    </source>
</evidence>
<comment type="similarity">
    <text evidence="1">Belongs to the methyltransferase superfamily. L-isoaspartyl/D-aspartyl protein methyltransferase family.</text>
</comment>
<dbReference type="InterPro" id="IPR029063">
    <property type="entry name" value="SAM-dependent_MTases_sf"/>
</dbReference>
<evidence type="ECO:0000256" key="2">
    <source>
        <dbReference type="SAM" id="MobiDB-lite"/>
    </source>
</evidence>
<feature type="compositionally biased region" description="Polar residues" evidence="2">
    <location>
        <begin position="473"/>
        <end position="483"/>
    </location>
</feature>
<feature type="compositionally biased region" description="Basic and acidic residues" evidence="2">
    <location>
        <begin position="396"/>
        <end position="408"/>
    </location>
</feature>
<dbReference type="PANTHER" id="PTHR11579">
    <property type="entry name" value="PROTEIN-L-ISOASPARTATE O-METHYLTRANSFERASE"/>
    <property type="match status" value="1"/>
</dbReference>
<feature type="compositionally biased region" description="Acidic residues" evidence="2">
    <location>
        <begin position="571"/>
        <end position="588"/>
    </location>
</feature>
<protein>
    <submittedName>
        <fullName evidence="3">PCMD1-like protein</fullName>
    </submittedName>
</protein>
<dbReference type="EMBL" id="CP111024">
    <property type="protein sequence ID" value="WAR23656.1"/>
    <property type="molecule type" value="Genomic_DNA"/>
</dbReference>
<dbReference type="Gene3D" id="3.40.50.150">
    <property type="entry name" value="Vaccinia Virus protein VP39"/>
    <property type="match status" value="1"/>
</dbReference>
<dbReference type="SUPFAM" id="SSF53335">
    <property type="entry name" value="S-adenosyl-L-methionine-dependent methyltransferases"/>
    <property type="match status" value="1"/>
</dbReference>
<feature type="compositionally biased region" description="Basic residues" evidence="2">
    <location>
        <begin position="267"/>
        <end position="279"/>
    </location>
</feature>
<gene>
    <name evidence="3" type="ORF">MAR_037325</name>
</gene>
<feature type="compositionally biased region" description="Low complexity" evidence="2">
    <location>
        <begin position="515"/>
        <end position="526"/>
    </location>
</feature>
<evidence type="ECO:0000313" key="4">
    <source>
        <dbReference type="Proteomes" id="UP001164746"/>
    </source>
</evidence>
<accession>A0ABY7FRZ1</accession>
<dbReference type="Proteomes" id="UP001164746">
    <property type="component" value="Chromosome 13"/>
</dbReference>
<feature type="compositionally biased region" description="Basic and acidic residues" evidence="2">
    <location>
        <begin position="341"/>
        <end position="358"/>
    </location>
</feature>
<feature type="region of interest" description="Disordered" evidence="2">
    <location>
        <begin position="321"/>
        <end position="426"/>
    </location>
</feature>
<feature type="region of interest" description="Disordered" evidence="2">
    <location>
        <begin position="464"/>
        <end position="492"/>
    </location>
</feature>
<proteinExistence type="inferred from homology"/>
<keyword evidence="4" id="KW-1185">Reference proteome</keyword>
<reference evidence="3" key="1">
    <citation type="submission" date="2022-11" db="EMBL/GenBank/DDBJ databases">
        <title>Centuries of genome instability and evolution in soft-shell clam transmissible cancer (bioRxiv).</title>
        <authorList>
            <person name="Hart S.F.M."/>
            <person name="Yonemitsu M.A."/>
            <person name="Giersch R.M."/>
            <person name="Beal B.F."/>
            <person name="Arriagada G."/>
            <person name="Davis B.W."/>
            <person name="Ostrander E.A."/>
            <person name="Goff S.P."/>
            <person name="Metzger M.J."/>
        </authorList>
    </citation>
    <scope>NUCLEOTIDE SEQUENCE</scope>
    <source>
        <strain evidence="3">MELC-2E11</strain>
        <tissue evidence="3">Siphon/mantle</tissue>
    </source>
</reference>
<feature type="region of interest" description="Disordered" evidence="2">
    <location>
        <begin position="263"/>
        <end position="286"/>
    </location>
</feature>
<organism evidence="3 4">
    <name type="scientific">Mya arenaria</name>
    <name type="common">Soft-shell clam</name>
    <dbReference type="NCBI Taxonomy" id="6604"/>
    <lineage>
        <taxon>Eukaryota</taxon>
        <taxon>Metazoa</taxon>
        <taxon>Spiralia</taxon>
        <taxon>Lophotrochozoa</taxon>
        <taxon>Mollusca</taxon>
        <taxon>Bivalvia</taxon>
        <taxon>Autobranchia</taxon>
        <taxon>Heteroconchia</taxon>
        <taxon>Euheterodonta</taxon>
        <taxon>Imparidentia</taxon>
        <taxon>Neoheterodontei</taxon>
        <taxon>Myida</taxon>
        <taxon>Myoidea</taxon>
        <taxon>Myidae</taxon>
        <taxon>Mya</taxon>
    </lineage>
</organism>
<feature type="region of interest" description="Disordered" evidence="2">
    <location>
        <begin position="504"/>
        <end position="588"/>
    </location>
</feature>
<dbReference type="PANTHER" id="PTHR11579:SF9">
    <property type="entry name" value="PROTEIN-L-ISOASPARTATE O-METHYLTRANSFERASE"/>
    <property type="match status" value="1"/>
</dbReference>
<evidence type="ECO:0000313" key="3">
    <source>
        <dbReference type="EMBL" id="WAR23656.1"/>
    </source>
</evidence>
<name>A0ABY7FRZ1_MYAAR</name>
<dbReference type="Pfam" id="PF01135">
    <property type="entry name" value="PCMT"/>
    <property type="match status" value="1"/>
</dbReference>
<feature type="compositionally biased region" description="Basic and acidic residues" evidence="2">
    <location>
        <begin position="369"/>
        <end position="387"/>
    </location>
</feature>
<feature type="compositionally biased region" description="Basic and acidic residues" evidence="2">
    <location>
        <begin position="532"/>
        <end position="547"/>
    </location>
</feature>